<dbReference type="AlphaFoldDB" id="A0A1N7QZ07"/>
<feature type="non-terminal residue" evidence="1">
    <location>
        <position position="74"/>
    </location>
</feature>
<dbReference type="EMBL" id="FTOV01000024">
    <property type="protein sequence ID" value="SIT28059.1"/>
    <property type="molecule type" value="Genomic_DNA"/>
</dbReference>
<evidence type="ECO:0008006" key="3">
    <source>
        <dbReference type="Google" id="ProtNLM"/>
    </source>
</evidence>
<name>A0A1N7QZ07_9FLAO</name>
<gene>
    <name evidence="1" type="ORF">SAMN05421785_12433</name>
</gene>
<sequence>MFKVLKFKYLTKTSAMISDDKITTIYYIVDEFFKEFNHVLKEYSLQDQKIKKRNRRSVMSESEVMTIMILFHYG</sequence>
<proteinExistence type="predicted"/>
<dbReference type="Proteomes" id="UP000185781">
    <property type="component" value="Unassembled WGS sequence"/>
</dbReference>
<protein>
    <recommendedName>
        <fullName evidence="3">Transposase DDE domain-containing protein</fullName>
    </recommendedName>
</protein>
<accession>A0A1N7QZ07</accession>
<reference evidence="1 2" key="1">
    <citation type="submission" date="2017-01" db="EMBL/GenBank/DDBJ databases">
        <authorList>
            <person name="Mah S.A."/>
            <person name="Swanson W.J."/>
            <person name="Moy G.W."/>
            <person name="Vacquier V.D."/>
        </authorList>
    </citation>
    <scope>NUCLEOTIDE SEQUENCE [LARGE SCALE GENOMIC DNA]</scope>
    <source>
        <strain evidence="1 2">DSM 18014</strain>
    </source>
</reference>
<organism evidence="1 2">
    <name type="scientific">Chryseobacterium gambrini</name>
    <dbReference type="NCBI Taxonomy" id="373672"/>
    <lineage>
        <taxon>Bacteria</taxon>
        <taxon>Pseudomonadati</taxon>
        <taxon>Bacteroidota</taxon>
        <taxon>Flavobacteriia</taxon>
        <taxon>Flavobacteriales</taxon>
        <taxon>Weeksellaceae</taxon>
        <taxon>Chryseobacterium group</taxon>
        <taxon>Chryseobacterium</taxon>
    </lineage>
</organism>
<evidence type="ECO:0000313" key="2">
    <source>
        <dbReference type="Proteomes" id="UP000185781"/>
    </source>
</evidence>
<evidence type="ECO:0000313" key="1">
    <source>
        <dbReference type="EMBL" id="SIT28059.1"/>
    </source>
</evidence>